<sequence>MSSLLNDFAAIGLADLEAAALMDRHEYKFTFAVDRLPELLLALGGDYQILTVGGQAVQGYLSRYYDTAEFGAYRAQHTGRARRHKVRWRKYHSTGASFLEIKRRERGGTRKVRVAAPTPQPTRQADFLAEHAIDAALLRPVLDVECSRITLVRTHPTPERLTLDLMLRLVCTTTGMAQEFSGVVIAELKCPGTLHAAHFAGVARRLGLRSGGMSKFGVGCALHYPQLKHNMLLPQLRQLRQLQGQTGIA</sequence>
<dbReference type="InterPro" id="IPR042267">
    <property type="entry name" value="VTC_sf"/>
</dbReference>
<accession>A0ABT7JHB6</accession>
<gene>
    <name evidence="2" type="ORF">QOL99_09785</name>
</gene>
<proteinExistence type="predicted"/>
<comment type="caution">
    <text evidence="2">The sequence shown here is derived from an EMBL/GenBank/DDBJ whole genome shotgun (WGS) entry which is preliminary data.</text>
</comment>
<protein>
    <submittedName>
        <fullName evidence="2">VTC domain-containing protein</fullName>
    </submittedName>
</protein>
<dbReference type="Proteomes" id="UP001302059">
    <property type="component" value="Unassembled WGS sequence"/>
</dbReference>
<name>A0ABT7JHB6_9DEIO</name>
<organism evidence="2 3">
    <name type="scientific">Deinococcus rhizophilus</name>
    <dbReference type="NCBI Taxonomy" id="3049544"/>
    <lineage>
        <taxon>Bacteria</taxon>
        <taxon>Thermotogati</taxon>
        <taxon>Deinococcota</taxon>
        <taxon>Deinococci</taxon>
        <taxon>Deinococcales</taxon>
        <taxon>Deinococcaceae</taxon>
        <taxon>Deinococcus</taxon>
    </lineage>
</organism>
<reference evidence="2 3" key="1">
    <citation type="submission" date="2023-05" db="EMBL/GenBank/DDBJ databases">
        <authorList>
            <person name="Gao F."/>
        </authorList>
    </citation>
    <scope>NUCLEOTIDE SEQUENCE [LARGE SCALE GENOMIC DNA]</scope>
    <source>
        <strain evidence="2 3">MIMF12</strain>
    </source>
</reference>
<evidence type="ECO:0000313" key="2">
    <source>
        <dbReference type="EMBL" id="MDL2344443.1"/>
    </source>
</evidence>
<dbReference type="RefSeq" id="WP_285523404.1">
    <property type="nucleotide sequence ID" value="NZ_JASNGB010000081.1"/>
</dbReference>
<dbReference type="InterPro" id="IPR018966">
    <property type="entry name" value="VTC_domain"/>
</dbReference>
<keyword evidence="3" id="KW-1185">Reference proteome</keyword>
<dbReference type="EMBL" id="JASNGB010000081">
    <property type="protein sequence ID" value="MDL2344443.1"/>
    <property type="molecule type" value="Genomic_DNA"/>
</dbReference>
<feature type="domain" description="VTC" evidence="1">
    <location>
        <begin position="24"/>
        <end position="222"/>
    </location>
</feature>
<evidence type="ECO:0000259" key="1">
    <source>
        <dbReference type="Pfam" id="PF09359"/>
    </source>
</evidence>
<evidence type="ECO:0000313" key="3">
    <source>
        <dbReference type="Proteomes" id="UP001302059"/>
    </source>
</evidence>
<dbReference type="Gene3D" id="3.20.100.30">
    <property type="entry name" value="VTC, catalytic tunnel domain"/>
    <property type="match status" value="1"/>
</dbReference>
<dbReference type="Pfam" id="PF09359">
    <property type="entry name" value="VTC"/>
    <property type="match status" value="1"/>
</dbReference>